<reference evidence="1 2" key="1">
    <citation type="submission" date="2018-11" db="EMBL/GenBank/DDBJ databases">
        <authorList>
            <consortium name="Pathogen Informatics"/>
        </authorList>
    </citation>
    <scope>NUCLEOTIDE SEQUENCE [LARGE SCALE GENOMIC DNA]</scope>
    <source>
        <strain>Denwood</strain>
        <strain evidence="2">Zambia</strain>
    </source>
</reference>
<keyword evidence="2" id="KW-1185">Reference proteome</keyword>
<sequence length="192" mass="21698">MNLDFIRQRNRQAGKLLNNNTATHAVAENLINLPFFLPVVETNQGLLSADDFSNGLSTKQQLNNKTSNRKRRGLLDKDFELAIEPIQNLSMRLIRAKSNDDFDKISHDLKSVGITGLDLEILLLVPSAEEEMPCLNPKRTKAFYDHVTNPYLKLHGFLRYIINRTASSSRHPVILDSSLSRLPENFKLGLAS</sequence>
<evidence type="ECO:0000313" key="1">
    <source>
        <dbReference type="EMBL" id="VDO96784.1"/>
    </source>
</evidence>
<dbReference type="Proteomes" id="UP000269396">
    <property type="component" value="Unassembled WGS sequence"/>
</dbReference>
<gene>
    <name evidence="1" type="ORF">SMTD_LOCUS3566</name>
</gene>
<name>A0A3P8AM69_9TREM</name>
<dbReference type="EMBL" id="UZAL01006763">
    <property type="protein sequence ID" value="VDO96784.1"/>
    <property type="molecule type" value="Genomic_DNA"/>
</dbReference>
<evidence type="ECO:0000313" key="2">
    <source>
        <dbReference type="Proteomes" id="UP000269396"/>
    </source>
</evidence>
<proteinExistence type="predicted"/>
<dbReference type="AlphaFoldDB" id="A0A3P8AM69"/>
<organism evidence="1 2">
    <name type="scientific">Schistosoma mattheei</name>
    <dbReference type="NCBI Taxonomy" id="31246"/>
    <lineage>
        <taxon>Eukaryota</taxon>
        <taxon>Metazoa</taxon>
        <taxon>Spiralia</taxon>
        <taxon>Lophotrochozoa</taxon>
        <taxon>Platyhelminthes</taxon>
        <taxon>Trematoda</taxon>
        <taxon>Digenea</taxon>
        <taxon>Strigeidida</taxon>
        <taxon>Schistosomatoidea</taxon>
        <taxon>Schistosomatidae</taxon>
        <taxon>Schistosoma</taxon>
    </lineage>
</organism>
<accession>A0A3P8AM69</accession>
<protein>
    <submittedName>
        <fullName evidence="1">Uncharacterized protein</fullName>
    </submittedName>
</protein>